<feature type="compositionally biased region" description="Basic and acidic residues" evidence="1">
    <location>
        <begin position="302"/>
        <end position="312"/>
    </location>
</feature>
<gene>
    <name evidence="3" type="ORF">EBH_0032950</name>
</gene>
<dbReference type="VEuPathDB" id="ToxoDB:EBH_0032950"/>
<dbReference type="PANTHER" id="PTHR12864">
    <property type="entry name" value="RAN BINDING PROTEIN 9-RELATED"/>
    <property type="match status" value="1"/>
</dbReference>
<dbReference type="SMART" id="SM00757">
    <property type="entry name" value="CRA"/>
    <property type="match status" value="1"/>
</dbReference>
<dbReference type="OrthoDB" id="2415936at2759"/>
<sequence length="323" mass="36019">MSGRNQTAHSGSFYEDVESDWMRKLGEAEVFESDLQHLILNYLTINGLAGPAEEFIKEARVDPQMPLHCIDCRAKIREAILSGQTEEAIRQIGSIDPNLLNADAEVTFLLHKQQLLRLIEAEDLEEAIDFAQQRLAPCVKECPHLLPQLEEVMALLAFNDLSCPEAQRLIGGMEQREETARRIDEAILDLYRIEQESALELLAKNVLFSQGCLQNTQRSLCPVVVDIRRGTLGRSIIPTSGRGPRVDERTDIGGAQSGGESGTLQIDAADRQPQQELQQEGHSHRHSQAATSSQVPATTPRRTQERDQSRDFGRRRRTGGAPP</sequence>
<dbReference type="PROSITE" id="PS50896">
    <property type="entry name" value="LISH"/>
    <property type="match status" value="1"/>
</dbReference>
<feature type="compositionally biased region" description="Basic residues" evidence="1">
    <location>
        <begin position="313"/>
        <end position="323"/>
    </location>
</feature>
<evidence type="ECO:0000313" key="4">
    <source>
        <dbReference type="Proteomes" id="UP000030750"/>
    </source>
</evidence>
<feature type="region of interest" description="Disordered" evidence="1">
    <location>
        <begin position="234"/>
        <end position="323"/>
    </location>
</feature>
<dbReference type="InterPro" id="IPR006595">
    <property type="entry name" value="CTLH_C"/>
</dbReference>
<organism evidence="3 4">
    <name type="scientific">Eimeria brunetti</name>
    <dbReference type="NCBI Taxonomy" id="51314"/>
    <lineage>
        <taxon>Eukaryota</taxon>
        <taxon>Sar</taxon>
        <taxon>Alveolata</taxon>
        <taxon>Apicomplexa</taxon>
        <taxon>Conoidasida</taxon>
        <taxon>Coccidia</taxon>
        <taxon>Eucoccidiorida</taxon>
        <taxon>Eimeriorina</taxon>
        <taxon>Eimeriidae</taxon>
        <taxon>Eimeria</taxon>
    </lineage>
</organism>
<feature type="compositionally biased region" description="Polar residues" evidence="1">
    <location>
        <begin position="288"/>
        <end position="301"/>
    </location>
</feature>
<dbReference type="PROSITE" id="PS50897">
    <property type="entry name" value="CTLH"/>
    <property type="match status" value="1"/>
</dbReference>
<dbReference type="SMART" id="SM00668">
    <property type="entry name" value="CTLH"/>
    <property type="match status" value="1"/>
</dbReference>
<feature type="domain" description="CTLH" evidence="2">
    <location>
        <begin position="73"/>
        <end position="126"/>
    </location>
</feature>
<dbReference type="EMBL" id="HG712184">
    <property type="protein sequence ID" value="CDJ50348.1"/>
    <property type="molecule type" value="Genomic_DNA"/>
</dbReference>
<name>U6LM60_9EIME</name>
<dbReference type="InterPro" id="IPR013144">
    <property type="entry name" value="CRA_dom"/>
</dbReference>
<dbReference type="InterPro" id="IPR006594">
    <property type="entry name" value="LisH"/>
</dbReference>
<dbReference type="InterPro" id="IPR050618">
    <property type="entry name" value="Ubq-SigPath_Reg"/>
</dbReference>
<evidence type="ECO:0000313" key="3">
    <source>
        <dbReference type="EMBL" id="CDJ50348.1"/>
    </source>
</evidence>
<evidence type="ECO:0000259" key="2">
    <source>
        <dbReference type="PROSITE" id="PS50897"/>
    </source>
</evidence>
<dbReference type="Pfam" id="PF10607">
    <property type="entry name" value="CTLH"/>
    <property type="match status" value="1"/>
</dbReference>
<evidence type="ECO:0000256" key="1">
    <source>
        <dbReference type="SAM" id="MobiDB-lite"/>
    </source>
</evidence>
<accession>U6LM60</accession>
<dbReference type="AlphaFoldDB" id="U6LM60"/>
<reference evidence="3" key="1">
    <citation type="submission" date="2013-10" db="EMBL/GenBank/DDBJ databases">
        <title>Genomic analysis of the causative agents of coccidiosis in chickens.</title>
        <authorList>
            <person name="Reid A.J."/>
            <person name="Blake D."/>
            <person name="Billington K."/>
            <person name="Browne H."/>
            <person name="Dunn M."/>
            <person name="Hung S."/>
            <person name="Kawahara F."/>
            <person name="Miranda-Saavedra D."/>
            <person name="Mourier T."/>
            <person name="Nagra H."/>
            <person name="Otto T.D."/>
            <person name="Rawlings N."/>
            <person name="Sanchez A."/>
            <person name="Sanders M."/>
            <person name="Subramaniam C."/>
            <person name="Tay Y."/>
            <person name="Dear P."/>
            <person name="Doerig C."/>
            <person name="Gruber A."/>
            <person name="Parkinson J."/>
            <person name="Shirley M."/>
            <person name="Wan K.L."/>
            <person name="Berriman M."/>
            <person name="Tomley F."/>
            <person name="Pain A."/>
        </authorList>
    </citation>
    <scope>NUCLEOTIDE SEQUENCE [LARGE SCALE GENOMIC DNA]</scope>
    <source>
        <strain evidence="3">Houghton</strain>
    </source>
</reference>
<keyword evidence="4" id="KW-1185">Reference proteome</keyword>
<reference evidence="3" key="2">
    <citation type="submission" date="2013-10" db="EMBL/GenBank/DDBJ databases">
        <authorList>
            <person name="Aslett M."/>
        </authorList>
    </citation>
    <scope>NUCLEOTIDE SEQUENCE [LARGE SCALE GENOMIC DNA]</scope>
    <source>
        <strain evidence="3">Houghton</strain>
    </source>
</reference>
<dbReference type="InterPro" id="IPR024964">
    <property type="entry name" value="CTLH/CRA"/>
</dbReference>
<protein>
    <recommendedName>
        <fullName evidence="2">CTLH domain-containing protein</fullName>
    </recommendedName>
</protein>
<proteinExistence type="predicted"/>
<dbReference type="Proteomes" id="UP000030750">
    <property type="component" value="Unassembled WGS sequence"/>
</dbReference>